<proteinExistence type="inferred from homology"/>
<dbReference type="Proteomes" id="UP000568106">
    <property type="component" value="Unassembled WGS sequence"/>
</dbReference>
<dbReference type="SUPFAM" id="SSF143120">
    <property type="entry name" value="YefM-like"/>
    <property type="match status" value="1"/>
</dbReference>
<dbReference type="EMBL" id="JACHDY010000001">
    <property type="protein sequence ID" value="MBB5316336.1"/>
    <property type="molecule type" value="Genomic_DNA"/>
</dbReference>
<accession>A0A7W8IFR1</accession>
<comment type="similarity">
    <text evidence="1 2">Belongs to the phD/YefM antitoxin family.</text>
</comment>
<dbReference type="NCBIfam" id="TIGR01552">
    <property type="entry name" value="phd_fam"/>
    <property type="match status" value="1"/>
</dbReference>
<evidence type="ECO:0000313" key="4">
    <source>
        <dbReference type="Proteomes" id="UP000568106"/>
    </source>
</evidence>
<dbReference type="AlphaFoldDB" id="A0A7W8IFR1"/>
<comment type="function">
    <text evidence="2">Antitoxin component of a type II toxin-antitoxin (TA) system.</text>
</comment>
<reference evidence="3" key="1">
    <citation type="submission" date="2020-08" db="EMBL/GenBank/DDBJ databases">
        <title>Genomic Encyclopedia of Type Strains, Phase IV (KMG-V): Genome sequencing to study the core and pangenomes of soil and plant-associated prokaryotes.</title>
        <authorList>
            <person name="Whitman W."/>
        </authorList>
    </citation>
    <scope>NUCLEOTIDE SEQUENCE [LARGE SCALE GENOMIC DNA]</scope>
    <source>
        <strain evidence="3">M8UP27</strain>
    </source>
</reference>
<evidence type="ECO:0000256" key="1">
    <source>
        <dbReference type="ARBA" id="ARBA00009981"/>
    </source>
</evidence>
<dbReference type="InterPro" id="IPR006442">
    <property type="entry name" value="Antitoxin_Phd/YefM"/>
</dbReference>
<dbReference type="InterPro" id="IPR036165">
    <property type="entry name" value="YefM-like_sf"/>
</dbReference>
<evidence type="ECO:0000256" key="2">
    <source>
        <dbReference type="RuleBase" id="RU362080"/>
    </source>
</evidence>
<sequence length="96" mass="10928">MIDITKDIQPLTTFRNNSVKMMQRLKKTRRPIILTVNGKPEAVVQDASAYQRLLDLAAAADASEGIRQGMEEMRQGKGRPATEFFEEMRQKHGIPR</sequence>
<keyword evidence="4" id="KW-1185">Reference proteome</keyword>
<gene>
    <name evidence="3" type="ORF">HDF09_000986</name>
</gene>
<organism evidence="3 4">
    <name type="scientific">Tunturiibacter empetritectus</name>
    <dbReference type="NCBI Taxonomy" id="3069691"/>
    <lineage>
        <taxon>Bacteria</taxon>
        <taxon>Pseudomonadati</taxon>
        <taxon>Acidobacteriota</taxon>
        <taxon>Terriglobia</taxon>
        <taxon>Terriglobales</taxon>
        <taxon>Acidobacteriaceae</taxon>
        <taxon>Tunturiibacter</taxon>
    </lineage>
</organism>
<protein>
    <recommendedName>
        <fullName evidence="2">Antitoxin</fullName>
    </recommendedName>
</protein>
<dbReference type="Gene3D" id="3.40.1620.10">
    <property type="entry name" value="YefM-like domain"/>
    <property type="match status" value="1"/>
</dbReference>
<comment type="caution">
    <text evidence="3">The sequence shown here is derived from an EMBL/GenBank/DDBJ whole genome shotgun (WGS) entry which is preliminary data.</text>
</comment>
<name>A0A7W8IFR1_9BACT</name>
<dbReference type="Pfam" id="PF02604">
    <property type="entry name" value="PhdYeFM_antitox"/>
    <property type="match status" value="1"/>
</dbReference>
<evidence type="ECO:0000313" key="3">
    <source>
        <dbReference type="EMBL" id="MBB5316336.1"/>
    </source>
</evidence>